<dbReference type="NCBIfam" id="TIGR02167">
    <property type="entry name" value="Liste_lipo_26"/>
    <property type="match status" value="2"/>
</dbReference>
<dbReference type="InterPro" id="IPR005046">
    <property type="entry name" value="DUF285"/>
</dbReference>
<dbReference type="EMBL" id="CP042434">
    <property type="protein sequence ID" value="QEC70398.1"/>
    <property type="molecule type" value="Genomic_DNA"/>
</dbReference>
<dbReference type="Pfam" id="PF03382">
    <property type="entry name" value="DUF285"/>
    <property type="match status" value="1"/>
</dbReference>
<dbReference type="AlphaFoldDB" id="A0A5B8VJC3"/>
<evidence type="ECO:0000313" key="2">
    <source>
        <dbReference type="EMBL" id="QEC70398.1"/>
    </source>
</evidence>
<evidence type="ECO:0000259" key="1">
    <source>
        <dbReference type="Pfam" id="PF18962"/>
    </source>
</evidence>
<dbReference type="NCBIfam" id="TIGR04183">
    <property type="entry name" value="Por_Secre_tail"/>
    <property type="match status" value="1"/>
</dbReference>
<dbReference type="InterPro" id="IPR026444">
    <property type="entry name" value="Secre_tail"/>
</dbReference>
<protein>
    <submittedName>
        <fullName evidence="2">BspA family leucine-rich repeat surface protein</fullName>
    </submittedName>
</protein>
<reference evidence="2 3" key="1">
    <citation type="journal article" date="2017" name="Int. J. Syst. Evol. Microbiol.">
        <title>Arachidicoccus ginsenosidivorans sp. nov., with ginsenoside-converting activity isolated from ginseng cultivating soil.</title>
        <authorList>
            <person name="Siddiqi M.Z."/>
            <person name="Aslam Z."/>
            <person name="Im W.T."/>
        </authorList>
    </citation>
    <scope>NUCLEOTIDE SEQUENCE [LARGE SCALE GENOMIC DNA]</scope>
    <source>
        <strain evidence="2 3">Gsoil 809</strain>
    </source>
</reference>
<proteinExistence type="predicted"/>
<organism evidence="2 3">
    <name type="scientific">Arachidicoccus ginsenosidivorans</name>
    <dbReference type="NCBI Taxonomy" id="496057"/>
    <lineage>
        <taxon>Bacteria</taxon>
        <taxon>Pseudomonadati</taxon>
        <taxon>Bacteroidota</taxon>
        <taxon>Chitinophagia</taxon>
        <taxon>Chitinophagales</taxon>
        <taxon>Chitinophagaceae</taxon>
        <taxon>Arachidicoccus</taxon>
    </lineage>
</organism>
<dbReference type="KEGG" id="agi:FSB73_00400"/>
<accession>A0A5B8VJC3</accession>
<dbReference type="OrthoDB" id="617217at2"/>
<keyword evidence="3" id="KW-1185">Reference proteome</keyword>
<dbReference type="Proteomes" id="UP000321291">
    <property type="component" value="Chromosome"/>
</dbReference>
<name>A0A5B8VJC3_9BACT</name>
<evidence type="ECO:0000313" key="3">
    <source>
        <dbReference type="Proteomes" id="UP000321291"/>
    </source>
</evidence>
<dbReference type="Pfam" id="PF18962">
    <property type="entry name" value="Por_Secre_tail"/>
    <property type="match status" value="1"/>
</dbReference>
<feature type="domain" description="Secretion system C-terminal sorting" evidence="1">
    <location>
        <begin position="389"/>
        <end position="454"/>
    </location>
</feature>
<sequence>MDTPHLALVTKMSGAFRSCSGITTNPAMNEWHTGHVTDMSNLFNGATAFNQNINNWDLSQVTTLNSSFKGCKSFNQPLDKWDVSAVTNMSNLFNGATEFNQPLGSWDVSHVENIGHVLQSAHAYNQDLSRWNVSSATNMAFMFYDAKSFNSNIGSWNTAKVVNMVSLLNSASAFNQNLGGWNLSSVAKAKNNDGSLVSMLSNSGMDCSNYSQTLKGWSENSSTPSQLTLGVTNLSYDQDYASNSRDALISNKNWTIAGDIMGQCTVSEAPVPVTLASFKGYINYGQATLTWQSGEELQFDHYELEALYDNNQQNKGQKQSKDSTIITGHFILVGKRVASGAGSYYSITLPQAAAKAYYRLKMVDKDGKISYSHNIVKLIWQPLDANVYVFPNPATGYINVRILSKSNKSRLHIFDATGKVVGEYKLLTGINKIPLVGLSAGVYYAALEGDSEKIKFIKK</sequence>
<gene>
    <name evidence="2" type="ORF">FSB73_00400</name>
</gene>
<dbReference type="InterPro" id="IPR011889">
    <property type="entry name" value="Liste_lipo_26"/>
</dbReference>